<evidence type="ECO:0000259" key="4">
    <source>
        <dbReference type="Pfam" id="PF22725"/>
    </source>
</evidence>
<evidence type="ECO:0000256" key="1">
    <source>
        <dbReference type="ARBA" id="ARBA00010928"/>
    </source>
</evidence>
<dbReference type="InterPro" id="IPR036291">
    <property type="entry name" value="NAD(P)-bd_dom_sf"/>
</dbReference>
<dbReference type="PANTHER" id="PTHR22604">
    <property type="entry name" value="OXIDOREDUCTASES"/>
    <property type="match status" value="1"/>
</dbReference>
<evidence type="ECO:0000313" key="5">
    <source>
        <dbReference type="EMBL" id="EOT29919.1"/>
    </source>
</evidence>
<evidence type="ECO:0000256" key="2">
    <source>
        <dbReference type="ARBA" id="ARBA00023002"/>
    </source>
</evidence>
<dbReference type="STRING" id="41997.RV16_GL001815"/>
<dbReference type="InterPro" id="IPR050984">
    <property type="entry name" value="Gfo/Idh/MocA_domain"/>
</dbReference>
<dbReference type="GO" id="GO:0016491">
    <property type="term" value="F:oxidoreductase activity"/>
    <property type="evidence" value="ECO:0007669"/>
    <property type="project" value="UniProtKB-KW"/>
</dbReference>
<feature type="domain" description="Gfo/Idh/MocA-like oxidoreductase N-terminal" evidence="3">
    <location>
        <begin position="1"/>
        <end position="117"/>
    </location>
</feature>
<keyword evidence="6" id="KW-1185">Reference proteome</keyword>
<dbReference type="HOGENOM" id="CLU_023194_7_7_9"/>
<keyword evidence="2" id="KW-0560">Oxidoreductase</keyword>
<dbReference type="Gene3D" id="3.40.50.720">
    <property type="entry name" value="NAD(P)-binding Rossmann-like Domain"/>
    <property type="match status" value="1"/>
</dbReference>
<dbReference type="SUPFAM" id="SSF51735">
    <property type="entry name" value="NAD(P)-binding Rossmann-fold domains"/>
    <property type="match status" value="1"/>
</dbReference>
<dbReference type="eggNOG" id="COG0673">
    <property type="taxonomic scope" value="Bacteria"/>
</dbReference>
<dbReference type="SUPFAM" id="SSF55347">
    <property type="entry name" value="Glyceraldehyde-3-phosphate dehydrogenase-like, C-terminal domain"/>
    <property type="match status" value="1"/>
</dbReference>
<evidence type="ECO:0000259" key="3">
    <source>
        <dbReference type="Pfam" id="PF01408"/>
    </source>
</evidence>
<gene>
    <name evidence="5" type="ORF">OMQ_00611</name>
</gene>
<dbReference type="PANTHER" id="PTHR22604:SF105">
    <property type="entry name" value="TRANS-1,2-DIHYDROBENZENE-1,2-DIOL DEHYDROGENASE"/>
    <property type="match status" value="1"/>
</dbReference>
<reference evidence="5 6" key="1">
    <citation type="submission" date="2013-03" db="EMBL/GenBank/DDBJ databases">
        <title>The Genome Sequence of Enterococcus saccharolyticus ATCC_43076 (Illumina only assembly).</title>
        <authorList>
            <consortium name="The Broad Institute Genomics Platform"/>
            <consortium name="The Broad Institute Genome Sequencing Center for Infectious Disease"/>
            <person name="Earl A."/>
            <person name="Russ C."/>
            <person name="Gilmore M."/>
            <person name="Surin D."/>
            <person name="Walker B."/>
            <person name="Young S."/>
            <person name="Zeng Q."/>
            <person name="Gargeya S."/>
            <person name="Fitzgerald M."/>
            <person name="Haas B."/>
            <person name="Abouelleil A."/>
            <person name="Allen A.W."/>
            <person name="Alvarado L."/>
            <person name="Arachchi H.M."/>
            <person name="Berlin A.M."/>
            <person name="Chapman S.B."/>
            <person name="Gainer-Dewar J."/>
            <person name="Goldberg J."/>
            <person name="Griggs A."/>
            <person name="Gujja S."/>
            <person name="Hansen M."/>
            <person name="Howarth C."/>
            <person name="Imamovic A."/>
            <person name="Ireland A."/>
            <person name="Larimer J."/>
            <person name="McCowan C."/>
            <person name="Murphy C."/>
            <person name="Pearson M."/>
            <person name="Poon T.W."/>
            <person name="Priest M."/>
            <person name="Roberts A."/>
            <person name="Saif S."/>
            <person name="Shea T."/>
            <person name="Sisk P."/>
            <person name="Sykes S."/>
            <person name="Wortman J."/>
            <person name="Nusbaum C."/>
            <person name="Birren B."/>
        </authorList>
    </citation>
    <scope>NUCLEOTIDE SEQUENCE [LARGE SCALE GENOMIC DNA]</scope>
    <source>
        <strain evidence="5 6">ATCC 43076</strain>
    </source>
</reference>
<dbReference type="InterPro" id="IPR000683">
    <property type="entry name" value="Gfo/Idh/MocA-like_OxRdtase_N"/>
</dbReference>
<evidence type="ECO:0000313" key="6">
    <source>
        <dbReference type="Proteomes" id="UP000014136"/>
    </source>
</evidence>
<feature type="domain" description="GFO/IDH/MocA-like oxidoreductase" evidence="4">
    <location>
        <begin position="128"/>
        <end position="193"/>
    </location>
</feature>
<proteinExistence type="inferred from homology"/>
<comment type="caution">
    <text evidence="5">The sequence shown here is derived from an EMBL/GenBank/DDBJ whole genome shotgun (WGS) entry which is preliminary data.</text>
</comment>
<organism evidence="5 6">
    <name type="scientific">Enterococcus saccharolyticus subsp. saccharolyticus ATCC 43076</name>
    <dbReference type="NCBI Taxonomy" id="1139996"/>
    <lineage>
        <taxon>Bacteria</taxon>
        <taxon>Bacillati</taxon>
        <taxon>Bacillota</taxon>
        <taxon>Bacilli</taxon>
        <taxon>Lactobacillales</taxon>
        <taxon>Enterococcaceae</taxon>
        <taxon>Enterococcus</taxon>
    </lineage>
</organism>
<sequence>MKIGIIGTGSIATIVTNTLKKLTDIHVVGIYSRTKENAQRFAQKYAIAFYTDSLEELCQRAEIDVIYVATPHIFHKEHVRIALTNRKHVLCEKPLTINEQDACDLFELAKEKKVFLGEAFWTRFNPVFQTLKDIQEQQVIGEFKSLLANIGGYGLNSSRLTEKALAGGALLDIGVYNLNLMFELLGSDFSEMTMV</sequence>
<dbReference type="GO" id="GO:0000166">
    <property type="term" value="F:nucleotide binding"/>
    <property type="evidence" value="ECO:0007669"/>
    <property type="project" value="InterPro"/>
</dbReference>
<name>S0NRF8_9ENTE</name>
<dbReference type="Proteomes" id="UP000014136">
    <property type="component" value="Unassembled WGS sequence"/>
</dbReference>
<dbReference type="Pfam" id="PF22725">
    <property type="entry name" value="GFO_IDH_MocA_C3"/>
    <property type="match status" value="1"/>
</dbReference>
<protein>
    <submittedName>
        <fullName evidence="5">Uncharacterized protein</fullName>
    </submittedName>
</protein>
<dbReference type="PATRIC" id="fig|1139996.3.peg.603"/>
<dbReference type="EMBL" id="AHYT01000002">
    <property type="protein sequence ID" value="EOT29919.1"/>
    <property type="molecule type" value="Genomic_DNA"/>
</dbReference>
<accession>S0NRF8</accession>
<comment type="similarity">
    <text evidence="1">Belongs to the Gfo/Idh/MocA family.</text>
</comment>
<dbReference type="AlphaFoldDB" id="S0NRF8"/>
<dbReference type="Gene3D" id="3.30.360.10">
    <property type="entry name" value="Dihydrodipicolinate Reductase, domain 2"/>
    <property type="match status" value="1"/>
</dbReference>
<dbReference type="Pfam" id="PF01408">
    <property type="entry name" value="GFO_IDH_MocA"/>
    <property type="match status" value="1"/>
</dbReference>
<dbReference type="InterPro" id="IPR055170">
    <property type="entry name" value="GFO_IDH_MocA-like_dom"/>
</dbReference>